<feature type="domain" description="GspL periplasmic" evidence="11">
    <location>
        <begin position="255"/>
        <end position="407"/>
    </location>
</feature>
<keyword evidence="4" id="KW-1003">Cell membrane</keyword>
<protein>
    <submittedName>
        <fullName evidence="12">Type II secretion system protein L</fullName>
    </submittedName>
</protein>
<organism evidence="12 13">
    <name type="scientific">Ferrigenium kumadai</name>
    <dbReference type="NCBI Taxonomy" id="1682490"/>
    <lineage>
        <taxon>Bacteria</taxon>
        <taxon>Pseudomonadati</taxon>
        <taxon>Pseudomonadota</taxon>
        <taxon>Betaproteobacteria</taxon>
        <taxon>Nitrosomonadales</taxon>
        <taxon>Gallionellaceae</taxon>
        <taxon>Ferrigenium</taxon>
    </lineage>
</organism>
<sequence length="413" mass="44783">MSILRIYFSGSWRDSTSPCPWALCEENGTVLQSGNDPLAALPKGKECIAIAAPDRVLSISAKLPPGSRRRWQAALPFAAEEHTLPDPEDSHVVPGPALADGHMLIAVVDKPWLRRIVEACRTANLPLRRMVPETFLPPLAPETWTLMWDGSSGFMRTGAASGMALDTGGPHTAPLALHLSLNSARNNSPASLPGKIEVRFPQHVPEAQRILPQWNLPTILSAGPVWDWRRAPVPADALNLLWGDFAPRARISEWWPQLRPAALILLAALGVEAIGANIEWALLAHEKKTLTQDMERSFRTAFGEAGTLVNAPLQMQRNLADLRHSAGLPDDGDFLPLLDASAPTLATLPAGSVRGLHYESGRFDVDIKLSRGSDIQDLRQHLQNKGLGVQIGDIHDVGDGAEARLTLLPGDGR</sequence>
<dbReference type="GO" id="GO:0005886">
    <property type="term" value="C:plasma membrane"/>
    <property type="evidence" value="ECO:0007669"/>
    <property type="project" value="UniProtKB-SubCell"/>
</dbReference>
<dbReference type="Gene3D" id="3.30.420.380">
    <property type="match status" value="1"/>
</dbReference>
<evidence type="ECO:0000256" key="1">
    <source>
        <dbReference type="ARBA" id="ARBA00004377"/>
    </source>
</evidence>
<evidence type="ECO:0000259" key="11">
    <source>
        <dbReference type="Pfam" id="PF12693"/>
    </source>
</evidence>
<dbReference type="InterPro" id="IPR043129">
    <property type="entry name" value="ATPase_NBD"/>
</dbReference>
<evidence type="ECO:0000256" key="8">
    <source>
        <dbReference type="ARBA" id="ARBA00022989"/>
    </source>
</evidence>
<evidence type="ECO:0000256" key="4">
    <source>
        <dbReference type="ARBA" id="ARBA00022475"/>
    </source>
</evidence>
<evidence type="ECO:0000256" key="9">
    <source>
        <dbReference type="ARBA" id="ARBA00023136"/>
    </source>
</evidence>
<keyword evidence="8" id="KW-1133">Transmembrane helix</keyword>
<dbReference type="GO" id="GO:0015628">
    <property type="term" value="P:protein secretion by the type II secretion system"/>
    <property type="evidence" value="ECO:0007669"/>
    <property type="project" value="InterPro"/>
</dbReference>
<evidence type="ECO:0000256" key="3">
    <source>
        <dbReference type="ARBA" id="ARBA00022448"/>
    </source>
</evidence>
<name>A0AAN1W0J1_9PROT</name>
<keyword evidence="5" id="KW-0997">Cell inner membrane</keyword>
<dbReference type="Pfam" id="PF12693">
    <property type="entry name" value="GspL_C"/>
    <property type="match status" value="1"/>
</dbReference>
<dbReference type="InterPro" id="IPR024230">
    <property type="entry name" value="GspL_cyto_dom"/>
</dbReference>
<accession>A0AAN1W0J1</accession>
<dbReference type="PIRSF" id="PIRSF015761">
    <property type="entry name" value="Protein_L"/>
    <property type="match status" value="1"/>
</dbReference>
<evidence type="ECO:0000256" key="2">
    <source>
        <dbReference type="ARBA" id="ARBA00005318"/>
    </source>
</evidence>
<keyword evidence="7" id="KW-0653">Protein transport</keyword>
<evidence type="ECO:0000259" key="10">
    <source>
        <dbReference type="Pfam" id="PF05134"/>
    </source>
</evidence>
<gene>
    <name evidence="12" type="primary">xcpY</name>
    <name evidence="12" type="ORF">FGKAn22_21230</name>
</gene>
<dbReference type="SUPFAM" id="SSF53067">
    <property type="entry name" value="Actin-like ATPase domain"/>
    <property type="match status" value="1"/>
</dbReference>
<evidence type="ECO:0000256" key="5">
    <source>
        <dbReference type="ARBA" id="ARBA00022519"/>
    </source>
</evidence>
<dbReference type="RefSeq" id="WP_212785670.1">
    <property type="nucleotide sequence ID" value="NZ_AP019536.1"/>
</dbReference>
<dbReference type="GO" id="GO:0009276">
    <property type="term" value="C:Gram-negative-bacterium-type cell wall"/>
    <property type="evidence" value="ECO:0007669"/>
    <property type="project" value="InterPro"/>
</dbReference>
<dbReference type="Pfam" id="PF05134">
    <property type="entry name" value="T2SSL"/>
    <property type="match status" value="1"/>
</dbReference>
<dbReference type="CDD" id="cd24017">
    <property type="entry name" value="ASKHA_T2SSL_N"/>
    <property type="match status" value="1"/>
</dbReference>
<keyword evidence="6" id="KW-0812">Transmembrane</keyword>
<dbReference type="Proteomes" id="UP001319121">
    <property type="component" value="Chromosome"/>
</dbReference>
<dbReference type="NCBIfam" id="TIGR01709">
    <property type="entry name" value="typeII_sec_gspL"/>
    <property type="match status" value="1"/>
</dbReference>
<dbReference type="InterPro" id="IPR007812">
    <property type="entry name" value="T2SS_protein-GspL"/>
</dbReference>
<evidence type="ECO:0000313" key="13">
    <source>
        <dbReference type="Proteomes" id="UP001319121"/>
    </source>
</evidence>
<reference evidence="12 13" key="1">
    <citation type="submission" date="2019-03" db="EMBL/GenBank/DDBJ databases">
        <title>Complete genome sequence of Ferrigenium kumadai strain An22, a microaerophilic iron-oxidizing bacterium isolated from a paddy field soil.</title>
        <authorList>
            <person name="Watanabe T."/>
            <person name="Asakawa S."/>
        </authorList>
    </citation>
    <scope>NUCLEOTIDE SEQUENCE [LARGE SCALE GENOMIC DNA]</scope>
    <source>
        <strain evidence="12 13">An22</strain>
    </source>
</reference>
<dbReference type="GO" id="GO:0015627">
    <property type="term" value="C:type II protein secretion system complex"/>
    <property type="evidence" value="ECO:0007669"/>
    <property type="project" value="InterPro"/>
</dbReference>
<evidence type="ECO:0000256" key="7">
    <source>
        <dbReference type="ARBA" id="ARBA00022927"/>
    </source>
</evidence>
<dbReference type="Gene3D" id="3.30.1360.100">
    <property type="entry name" value="General secretion pathway protein M, EpsM"/>
    <property type="match status" value="1"/>
</dbReference>
<dbReference type="AlphaFoldDB" id="A0AAN1W0J1"/>
<keyword evidence="9" id="KW-0472">Membrane</keyword>
<comment type="similarity">
    <text evidence="2">Belongs to the GSP L family.</text>
</comment>
<dbReference type="EMBL" id="AP019536">
    <property type="protein sequence ID" value="BBJ00431.1"/>
    <property type="molecule type" value="Genomic_DNA"/>
</dbReference>
<evidence type="ECO:0000313" key="12">
    <source>
        <dbReference type="EMBL" id="BBJ00431.1"/>
    </source>
</evidence>
<proteinExistence type="inferred from homology"/>
<feature type="domain" description="GspL cytoplasmic actin-ATPase-like" evidence="10">
    <location>
        <begin position="50"/>
        <end position="167"/>
    </location>
</feature>
<keyword evidence="3" id="KW-0813">Transport</keyword>
<dbReference type="InterPro" id="IPR025691">
    <property type="entry name" value="GspL_pp_dom"/>
</dbReference>
<evidence type="ECO:0000256" key="6">
    <source>
        <dbReference type="ARBA" id="ARBA00022692"/>
    </source>
</evidence>
<comment type="subcellular location">
    <subcellularLocation>
        <location evidence="1">Cell inner membrane</location>
        <topology evidence="1">Single-pass membrane protein</topology>
    </subcellularLocation>
</comment>
<dbReference type="KEGG" id="fku:FGKAn22_21230"/>
<keyword evidence="13" id="KW-1185">Reference proteome</keyword>